<gene>
    <name evidence="3" type="ORF">QYF61_002368</name>
</gene>
<evidence type="ECO:0000256" key="1">
    <source>
        <dbReference type="SAM" id="MobiDB-lite"/>
    </source>
</evidence>
<dbReference type="PANTHER" id="PTHR33332">
    <property type="entry name" value="REVERSE TRANSCRIPTASE DOMAIN-CONTAINING PROTEIN"/>
    <property type="match status" value="1"/>
</dbReference>
<feature type="domain" description="Reverse transcriptase" evidence="2">
    <location>
        <begin position="78"/>
        <end position="235"/>
    </location>
</feature>
<dbReference type="AlphaFoldDB" id="A0AAN7NKI0"/>
<keyword evidence="4" id="KW-1185">Reference proteome</keyword>
<organism evidence="3 4">
    <name type="scientific">Mycteria americana</name>
    <name type="common">Wood stork</name>
    <dbReference type="NCBI Taxonomy" id="33587"/>
    <lineage>
        <taxon>Eukaryota</taxon>
        <taxon>Metazoa</taxon>
        <taxon>Chordata</taxon>
        <taxon>Craniata</taxon>
        <taxon>Vertebrata</taxon>
        <taxon>Euteleostomi</taxon>
        <taxon>Archelosauria</taxon>
        <taxon>Archosauria</taxon>
        <taxon>Dinosauria</taxon>
        <taxon>Saurischia</taxon>
        <taxon>Theropoda</taxon>
        <taxon>Coelurosauria</taxon>
        <taxon>Aves</taxon>
        <taxon>Neognathae</taxon>
        <taxon>Neoaves</taxon>
        <taxon>Aequornithes</taxon>
        <taxon>Ciconiiformes</taxon>
        <taxon>Ciconiidae</taxon>
        <taxon>Mycteria</taxon>
    </lineage>
</organism>
<evidence type="ECO:0000313" key="4">
    <source>
        <dbReference type="Proteomes" id="UP001333110"/>
    </source>
</evidence>
<feature type="non-terminal residue" evidence="3">
    <location>
        <position position="660"/>
    </location>
</feature>
<dbReference type="EMBL" id="JAUNZN010000001">
    <property type="protein sequence ID" value="KAK4829153.1"/>
    <property type="molecule type" value="Genomic_DNA"/>
</dbReference>
<reference evidence="3 4" key="1">
    <citation type="journal article" date="2023" name="J. Hered.">
        <title>Chromosome-level genome of the wood stork (Mycteria americana) provides insight into avian chromosome evolution.</title>
        <authorList>
            <person name="Flamio R. Jr."/>
            <person name="Ramstad K.M."/>
        </authorList>
    </citation>
    <scope>NUCLEOTIDE SEQUENCE [LARGE SCALE GENOMIC DNA]</scope>
    <source>
        <strain evidence="3">JAX WOST 10</strain>
    </source>
</reference>
<evidence type="ECO:0000259" key="2">
    <source>
        <dbReference type="Pfam" id="PF00078"/>
    </source>
</evidence>
<feature type="region of interest" description="Disordered" evidence="1">
    <location>
        <begin position="57"/>
        <end position="77"/>
    </location>
</feature>
<comment type="caution">
    <text evidence="3">The sequence shown here is derived from an EMBL/GenBank/DDBJ whole genome shotgun (WGS) entry which is preliminary data.</text>
</comment>
<name>A0AAN7NKI0_MYCAM</name>
<dbReference type="Pfam" id="PF00078">
    <property type="entry name" value="RVT_1"/>
    <property type="match status" value="1"/>
</dbReference>
<protein>
    <recommendedName>
        <fullName evidence="2">Reverse transcriptase domain-containing protein</fullName>
    </recommendedName>
</protein>
<sequence length="660" mass="75335">MLYAKELLGYAVPQYQTGDMPAGSFWVKIRVRRNLGDVAIEGPPRELKASQTQLDPLEGDRAANPGNHFQAHERRPLKSQRGFTKGKSCLTNLITFYDEMTSLVDEGRAVDIVYLDFSEAFNTACHKILIEKLLKWIENWLNGQAQRVVISGTKSSWKPVTSNVPQGSILGLILFTIFINDLGGGTECTLSKFADDTKLGAVADMPEGCATIQRDLDRLEKWADRNLMKFNKKCEVPHLGRNNPRHQGHPAGKQPSENYLKGVCKEHGARPFSAVPTDRTRGNGHKLKHKRCHLNIRKHFFTVKVTEHWHQLPRAVVQSPSLEICKSLVTISGFTKGKLCLTNLVAFYDGVTVLVTVTVFPSRQGKSNLCIYLDFCKAFDTVPHNILVSKLEIWILLWIRNWLDGHIQRVAVNSSMSKWRSDKWCPSGVCLRTNDTKLSGAADMLEGRDGTQRDLDRLEEWAHVNLMKFKKAKSKVLHLGWGNDQYQYKKEVGILVDEKLDMSWQRTLAAQKANHTLGCVKRSVASRSMEYCVQLWGPQHRKDMDLLEWVERRATKMVRGLEHLSYEERLRELCSLEKRRLQGDLIAAFQYIKGAYKKGGETLFTRASSDRTRGNSSKLKEGRFRLDIRNISLYTFTMRVVRYWNRFPREVVDAPSLEVS</sequence>
<accession>A0AAN7NKI0</accession>
<dbReference type="Proteomes" id="UP001333110">
    <property type="component" value="Unassembled WGS sequence"/>
</dbReference>
<evidence type="ECO:0000313" key="3">
    <source>
        <dbReference type="EMBL" id="KAK4829153.1"/>
    </source>
</evidence>
<proteinExistence type="predicted"/>
<feature type="region of interest" description="Disordered" evidence="1">
    <location>
        <begin position="236"/>
        <end position="256"/>
    </location>
</feature>
<dbReference type="InterPro" id="IPR000477">
    <property type="entry name" value="RT_dom"/>
</dbReference>